<evidence type="ECO:0000313" key="2">
    <source>
        <dbReference type="EMBL" id="BCB25400.1"/>
    </source>
</evidence>
<proteinExistence type="predicted"/>
<keyword evidence="1" id="KW-0472">Membrane</keyword>
<dbReference type="KEGG" id="slac:SKTS_02860"/>
<dbReference type="InterPro" id="IPR012902">
    <property type="entry name" value="N_methyl_site"/>
</dbReference>
<dbReference type="Proteomes" id="UP000502260">
    <property type="component" value="Chromosome"/>
</dbReference>
<evidence type="ECO:0000313" key="3">
    <source>
        <dbReference type="Proteomes" id="UP000502260"/>
    </source>
</evidence>
<name>A0A6F8V7V6_9PROT</name>
<accession>A0A6F8V7V6</accession>
<feature type="transmembrane region" description="Helical" evidence="1">
    <location>
        <begin position="7"/>
        <end position="31"/>
    </location>
</feature>
<organism evidence="2 3">
    <name type="scientific">Sulfurimicrobium lacus</name>
    <dbReference type="NCBI Taxonomy" id="2715678"/>
    <lineage>
        <taxon>Bacteria</taxon>
        <taxon>Pseudomonadati</taxon>
        <taxon>Pseudomonadota</taxon>
        <taxon>Betaproteobacteria</taxon>
        <taxon>Nitrosomonadales</taxon>
        <taxon>Sulfuricellaceae</taxon>
        <taxon>Sulfurimicrobium</taxon>
    </lineage>
</organism>
<dbReference type="PROSITE" id="PS00409">
    <property type="entry name" value="PROKAR_NTER_METHYL"/>
    <property type="match status" value="1"/>
</dbReference>
<keyword evidence="1" id="KW-1133">Transmembrane helix</keyword>
<dbReference type="EMBL" id="AP022853">
    <property type="protein sequence ID" value="BCB25400.1"/>
    <property type="molecule type" value="Genomic_DNA"/>
</dbReference>
<reference evidence="3" key="1">
    <citation type="submission" date="2020-03" db="EMBL/GenBank/DDBJ databases">
        <title>Complete genome sequence of sulfur-oxidizing bacterium skT11.</title>
        <authorList>
            <person name="Kanda M."/>
            <person name="Kojima H."/>
            <person name="Fukui M."/>
        </authorList>
    </citation>
    <scope>NUCLEOTIDE SEQUENCE [LARGE SCALE GENOMIC DNA]</scope>
    <source>
        <strain evidence="3">skT11</strain>
    </source>
</reference>
<dbReference type="NCBIfam" id="TIGR02532">
    <property type="entry name" value="IV_pilin_GFxxxE"/>
    <property type="match status" value="1"/>
</dbReference>
<gene>
    <name evidence="2" type="ORF">SKTS_02860</name>
</gene>
<dbReference type="RefSeq" id="WP_244617492.1">
    <property type="nucleotide sequence ID" value="NZ_AP022853.1"/>
</dbReference>
<dbReference type="Pfam" id="PF07963">
    <property type="entry name" value="N_methyl"/>
    <property type="match status" value="1"/>
</dbReference>
<keyword evidence="3" id="KW-1185">Reference proteome</keyword>
<keyword evidence="1" id="KW-0812">Transmembrane</keyword>
<protein>
    <submittedName>
        <fullName evidence="2">MSHA biogenesis protein MshO</fullName>
    </submittedName>
</protein>
<evidence type="ECO:0000256" key="1">
    <source>
        <dbReference type="SAM" id="Phobius"/>
    </source>
</evidence>
<dbReference type="AlphaFoldDB" id="A0A6F8V7V6"/>
<sequence>MAKFQSGFTLVEAVMVIVITGIVASMVAVFIKTPVDAYFDSARRAGLTDAADTALRRIGRDVRLSLPNSMRPHGAGVTAIEFLQTTAGGRYDADAADSGNCFTTGCTGITTFGDLVPATAIAAGADRLVIYNQYNNEGGDCAAATNPSAYCGHNAPFITGAADGGTQDAVSFAATVFTPPGGSPGRRFQIVSGPVSYVCAGAGLDPGGNGTGTLRRYWGYPLAAVQAVPPVGGNNALLAQNVSSCGFTYQAGTSERYALVGINLQLTQSNETVSLYYEVHVNNIP</sequence>